<name>A0A7S1KUD4_9EUKA</name>
<accession>A0A7S1KUD4</accession>
<dbReference type="InterPro" id="IPR051114">
    <property type="entry name" value="Mito_RNA_Proc_CCM1"/>
</dbReference>
<gene>
    <name evidence="1" type="ORF">PCOS0759_LOCUS9672</name>
</gene>
<dbReference type="EMBL" id="HBGD01011682">
    <property type="protein sequence ID" value="CAD9086418.1"/>
    <property type="molecule type" value="Transcribed_RNA"/>
</dbReference>
<protein>
    <submittedName>
        <fullName evidence="1">Uncharacterized protein</fullName>
    </submittedName>
</protein>
<dbReference type="GO" id="GO:0003729">
    <property type="term" value="F:mRNA binding"/>
    <property type="evidence" value="ECO:0007669"/>
    <property type="project" value="TreeGrafter"/>
</dbReference>
<dbReference type="PANTHER" id="PTHR47934">
    <property type="entry name" value="PENTATRICOPEPTIDE REPEAT-CONTAINING PROTEIN PET309, MITOCHONDRIAL"/>
    <property type="match status" value="1"/>
</dbReference>
<dbReference type="InterPro" id="IPR002885">
    <property type="entry name" value="PPR_rpt"/>
</dbReference>
<dbReference type="InterPro" id="IPR011990">
    <property type="entry name" value="TPR-like_helical_dom_sf"/>
</dbReference>
<dbReference type="GO" id="GO:0005739">
    <property type="term" value="C:mitochondrion"/>
    <property type="evidence" value="ECO:0007669"/>
    <property type="project" value="TreeGrafter"/>
</dbReference>
<dbReference type="Pfam" id="PF01535">
    <property type="entry name" value="PPR"/>
    <property type="match status" value="2"/>
</dbReference>
<organism evidence="1">
    <name type="scientific">Percolomonas cosmopolitus</name>
    <dbReference type="NCBI Taxonomy" id="63605"/>
    <lineage>
        <taxon>Eukaryota</taxon>
        <taxon>Discoba</taxon>
        <taxon>Heterolobosea</taxon>
        <taxon>Tetramitia</taxon>
        <taxon>Eutetramitia</taxon>
        <taxon>Percolomonadidae</taxon>
        <taxon>Percolomonas</taxon>
    </lineage>
</organism>
<dbReference type="Gene3D" id="1.25.40.10">
    <property type="entry name" value="Tetratricopeptide repeat domain"/>
    <property type="match status" value="2"/>
</dbReference>
<dbReference type="GO" id="GO:0006396">
    <property type="term" value="P:RNA processing"/>
    <property type="evidence" value="ECO:0007669"/>
    <property type="project" value="TreeGrafter"/>
</dbReference>
<proteinExistence type="predicted"/>
<reference evidence="1" key="1">
    <citation type="submission" date="2021-01" db="EMBL/GenBank/DDBJ databases">
        <authorList>
            <person name="Corre E."/>
            <person name="Pelletier E."/>
            <person name="Niang G."/>
            <person name="Scheremetjew M."/>
            <person name="Finn R."/>
            <person name="Kale V."/>
            <person name="Holt S."/>
            <person name="Cochrane G."/>
            <person name="Meng A."/>
            <person name="Brown T."/>
            <person name="Cohen L."/>
        </authorList>
    </citation>
    <scope>NUCLEOTIDE SEQUENCE</scope>
    <source>
        <strain evidence="1">WS</strain>
    </source>
</reference>
<evidence type="ECO:0000313" key="1">
    <source>
        <dbReference type="EMBL" id="CAD9086418.1"/>
    </source>
</evidence>
<dbReference type="PANTHER" id="PTHR47934:SF6">
    <property type="entry name" value="MITOCHONDRIAL GROUP I INTRON SPLICING FACTOR CCM1-RELATED"/>
    <property type="match status" value="1"/>
</dbReference>
<dbReference type="AlphaFoldDB" id="A0A7S1KUD4"/>
<sequence length="624" mass="71940">MHSTCSRSIKRSLPRSKNTLQNSLLTLSRKHFNANTCTIFLKVPQASFSTNQPQHSKLRFLQKKESFLEYDDVRKLDHQQKKYIEGGVSIIVRDMKPLVRQGNTAALLNMYDEMRAKYPEWAIRSNWIPFHIQMLQAFVRKNDVEACDQWFRENFNTSYSANPHLPSPKGWEHYNTLMSAYANQGDLKMVNKLKDFCFTDVPQATTSVEVHTTILKAYIVSENVEEAQRYFFNTFRTSIRPFWMARSEVSFASQRLMPTTFTYFLMVSFYGKYGFVDRANEMYEGALRDIPKEATKSVELHNGMMEAYALASGEYEMMSVFSGVFRSTLTAETRNNRLLPSTYTYIIMMDFYLKKGDPKSVIFLFNLMMNDKSLFNNVNITAQEKLYITLIDAYLEIGNIDQVLSTLYYRNIRYYVDVFLKVLSYLADHGLEDKMRALVRHMQERFETLPDEVLSYLVSAYCKNDVWGALRIFHDSFVSPVEGNLSGATEVHSLNPAAGILTPSLLQNEKLVPSADLVGELLWSMAKHNLPDLLNTWIDSIHAHQTIPLDVDLMNYLLLTMIQSGHVESAGSFALRYFTDCEPGRPQSARFEGNDRTIEIMKEGDILVFVESQIKKTKSQKNAK</sequence>
<dbReference type="GO" id="GO:0007005">
    <property type="term" value="P:mitochondrion organization"/>
    <property type="evidence" value="ECO:0007669"/>
    <property type="project" value="TreeGrafter"/>
</dbReference>